<reference evidence="1" key="2">
    <citation type="journal article" date="2021" name="Genome Biol. Evol.">
        <title>Developing a high-quality reference genome for a parasitic bivalve with doubly uniparental inheritance (Bivalvia: Unionida).</title>
        <authorList>
            <person name="Smith C.H."/>
        </authorList>
    </citation>
    <scope>NUCLEOTIDE SEQUENCE</scope>
    <source>
        <strain evidence="1">CHS0354</strain>
        <tissue evidence="1">Mantle</tissue>
    </source>
</reference>
<protein>
    <recommendedName>
        <fullName evidence="3">RNase H type-1 domain-containing protein</fullName>
    </recommendedName>
</protein>
<evidence type="ECO:0008006" key="3">
    <source>
        <dbReference type="Google" id="ProtNLM"/>
    </source>
</evidence>
<evidence type="ECO:0000313" key="2">
    <source>
        <dbReference type="Proteomes" id="UP001195483"/>
    </source>
</evidence>
<proteinExistence type="predicted"/>
<sequence length="99" mass="11309">MNWKITGVAWELGDGAFLGNFAKITTTMSNGWTYPGCIRNVWRIPIANYWTRTRQNLLHEVHKHLRDMETKGIIIDFLWVPSQIQLPGNDKADAAARLG</sequence>
<keyword evidence="2" id="KW-1185">Reference proteome</keyword>
<name>A0AAE0VWE0_9BIVA</name>
<dbReference type="AlphaFoldDB" id="A0AAE0VWE0"/>
<reference evidence="1" key="3">
    <citation type="submission" date="2023-05" db="EMBL/GenBank/DDBJ databases">
        <authorList>
            <person name="Smith C.H."/>
        </authorList>
    </citation>
    <scope>NUCLEOTIDE SEQUENCE</scope>
    <source>
        <strain evidence="1">CHS0354</strain>
        <tissue evidence="1">Mantle</tissue>
    </source>
</reference>
<comment type="caution">
    <text evidence="1">The sequence shown here is derived from an EMBL/GenBank/DDBJ whole genome shotgun (WGS) entry which is preliminary data.</text>
</comment>
<gene>
    <name evidence="1" type="ORF">CHS0354_001758</name>
</gene>
<evidence type="ECO:0000313" key="1">
    <source>
        <dbReference type="EMBL" id="KAK3592591.1"/>
    </source>
</evidence>
<dbReference type="EMBL" id="JAEAOA010000166">
    <property type="protein sequence ID" value="KAK3592591.1"/>
    <property type="molecule type" value="Genomic_DNA"/>
</dbReference>
<accession>A0AAE0VWE0</accession>
<dbReference type="Proteomes" id="UP001195483">
    <property type="component" value="Unassembled WGS sequence"/>
</dbReference>
<reference evidence="1" key="1">
    <citation type="journal article" date="2021" name="Genome Biol. Evol.">
        <title>A High-Quality Reference Genome for a Parasitic Bivalve with Doubly Uniparental Inheritance (Bivalvia: Unionida).</title>
        <authorList>
            <person name="Smith C.H."/>
        </authorList>
    </citation>
    <scope>NUCLEOTIDE SEQUENCE</scope>
    <source>
        <strain evidence="1">CHS0354</strain>
    </source>
</reference>
<organism evidence="1 2">
    <name type="scientific">Potamilus streckersoni</name>
    <dbReference type="NCBI Taxonomy" id="2493646"/>
    <lineage>
        <taxon>Eukaryota</taxon>
        <taxon>Metazoa</taxon>
        <taxon>Spiralia</taxon>
        <taxon>Lophotrochozoa</taxon>
        <taxon>Mollusca</taxon>
        <taxon>Bivalvia</taxon>
        <taxon>Autobranchia</taxon>
        <taxon>Heteroconchia</taxon>
        <taxon>Palaeoheterodonta</taxon>
        <taxon>Unionida</taxon>
        <taxon>Unionoidea</taxon>
        <taxon>Unionidae</taxon>
        <taxon>Ambleminae</taxon>
        <taxon>Lampsilini</taxon>
        <taxon>Potamilus</taxon>
    </lineage>
</organism>